<dbReference type="EMBL" id="DXCQ01000023">
    <property type="protein sequence ID" value="HIY96481.1"/>
    <property type="molecule type" value="Genomic_DNA"/>
</dbReference>
<comment type="caution">
    <text evidence="5">The sequence shown here is derived from an EMBL/GenBank/DDBJ whole genome shotgun (WGS) entry which is preliminary data.</text>
</comment>
<dbReference type="PANTHER" id="PTHR42756:SF1">
    <property type="entry name" value="TRANSCRIPTIONAL REPRESSOR OF EMRAB OPERON"/>
    <property type="match status" value="1"/>
</dbReference>
<dbReference type="PANTHER" id="PTHR42756">
    <property type="entry name" value="TRANSCRIPTIONAL REGULATOR, MARR"/>
    <property type="match status" value="1"/>
</dbReference>
<keyword evidence="2" id="KW-0238">DNA-binding</keyword>
<dbReference type="AlphaFoldDB" id="A0A9D2CSB8"/>
<dbReference type="InterPro" id="IPR036390">
    <property type="entry name" value="WH_DNA-bd_sf"/>
</dbReference>
<feature type="domain" description="HTH marR-type" evidence="4">
    <location>
        <begin position="1"/>
        <end position="139"/>
    </location>
</feature>
<dbReference type="Proteomes" id="UP000886750">
    <property type="component" value="Unassembled WGS sequence"/>
</dbReference>
<evidence type="ECO:0000313" key="5">
    <source>
        <dbReference type="EMBL" id="HIY96481.1"/>
    </source>
</evidence>
<name>A0A9D2CSB8_9FIRM</name>
<dbReference type="Pfam" id="PF12802">
    <property type="entry name" value="MarR_2"/>
    <property type="match status" value="1"/>
</dbReference>
<proteinExistence type="predicted"/>
<dbReference type="GO" id="GO:0003677">
    <property type="term" value="F:DNA binding"/>
    <property type="evidence" value="ECO:0007669"/>
    <property type="project" value="UniProtKB-KW"/>
</dbReference>
<reference evidence="5" key="2">
    <citation type="submission" date="2021-04" db="EMBL/GenBank/DDBJ databases">
        <authorList>
            <person name="Gilroy R."/>
        </authorList>
    </citation>
    <scope>NUCLEOTIDE SEQUENCE</scope>
    <source>
        <strain evidence="5">1345</strain>
    </source>
</reference>
<protein>
    <submittedName>
        <fullName evidence="5">MarR family transcriptional regulator</fullName>
    </submittedName>
</protein>
<sequence>MDFFKTQETIIKLLPLWQNKIARPFRQILDEGITYEMYNCMQFLLWFEDGIAMTELAKALQLPKQRLTKLINSLVENGFALRRSDANDRRVIKVLLTDKAKQYIERISSCDIESYKRNFKNMDMEEMEQFQAAVETLLRILSKDI</sequence>
<dbReference type="PRINTS" id="PR00598">
    <property type="entry name" value="HTHMARR"/>
</dbReference>
<organism evidence="5 6">
    <name type="scientific">Candidatus Borkfalkia excrementigallinarum</name>
    <dbReference type="NCBI Taxonomy" id="2838506"/>
    <lineage>
        <taxon>Bacteria</taxon>
        <taxon>Bacillati</taxon>
        <taxon>Bacillota</taxon>
        <taxon>Clostridia</taxon>
        <taxon>Christensenellales</taxon>
        <taxon>Christensenellaceae</taxon>
        <taxon>Candidatus Borkfalkia</taxon>
    </lineage>
</organism>
<evidence type="ECO:0000256" key="3">
    <source>
        <dbReference type="ARBA" id="ARBA00023163"/>
    </source>
</evidence>
<evidence type="ECO:0000256" key="1">
    <source>
        <dbReference type="ARBA" id="ARBA00023015"/>
    </source>
</evidence>
<reference evidence="5" key="1">
    <citation type="journal article" date="2021" name="PeerJ">
        <title>Extensive microbial diversity within the chicken gut microbiome revealed by metagenomics and culture.</title>
        <authorList>
            <person name="Gilroy R."/>
            <person name="Ravi A."/>
            <person name="Getino M."/>
            <person name="Pursley I."/>
            <person name="Horton D.L."/>
            <person name="Alikhan N.F."/>
            <person name="Baker D."/>
            <person name="Gharbi K."/>
            <person name="Hall N."/>
            <person name="Watson M."/>
            <person name="Adriaenssens E.M."/>
            <person name="Foster-Nyarko E."/>
            <person name="Jarju S."/>
            <person name="Secka A."/>
            <person name="Antonio M."/>
            <person name="Oren A."/>
            <person name="Chaudhuri R.R."/>
            <person name="La Ragione R."/>
            <person name="Hildebrand F."/>
            <person name="Pallen M.J."/>
        </authorList>
    </citation>
    <scope>NUCLEOTIDE SEQUENCE</scope>
    <source>
        <strain evidence="5">1345</strain>
    </source>
</reference>
<dbReference type="InterPro" id="IPR000835">
    <property type="entry name" value="HTH_MarR-typ"/>
</dbReference>
<dbReference type="GO" id="GO:0003700">
    <property type="term" value="F:DNA-binding transcription factor activity"/>
    <property type="evidence" value="ECO:0007669"/>
    <property type="project" value="InterPro"/>
</dbReference>
<accession>A0A9D2CSB8</accession>
<dbReference type="PROSITE" id="PS50995">
    <property type="entry name" value="HTH_MARR_2"/>
    <property type="match status" value="1"/>
</dbReference>
<dbReference type="InterPro" id="IPR036388">
    <property type="entry name" value="WH-like_DNA-bd_sf"/>
</dbReference>
<dbReference type="SUPFAM" id="SSF46785">
    <property type="entry name" value="Winged helix' DNA-binding domain"/>
    <property type="match status" value="1"/>
</dbReference>
<dbReference type="SMART" id="SM00347">
    <property type="entry name" value="HTH_MARR"/>
    <property type="match status" value="1"/>
</dbReference>
<gene>
    <name evidence="5" type="ORF">H9729_02220</name>
</gene>
<keyword evidence="3" id="KW-0804">Transcription</keyword>
<evidence type="ECO:0000259" key="4">
    <source>
        <dbReference type="PROSITE" id="PS50995"/>
    </source>
</evidence>
<evidence type="ECO:0000256" key="2">
    <source>
        <dbReference type="ARBA" id="ARBA00023125"/>
    </source>
</evidence>
<dbReference type="Gene3D" id="1.10.10.10">
    <property type="entry name" value="Winged helix-like DNA-binding domain superfamily/Winged helix DNA-binding domain"/>
    <property type="match status" value="1"/>
</dbReference>
<evidence type="ECO:0000313" key="6">
    <source>
        <dbReference type="Proteomes" id="UP000886750"/>
    </source>
</evidence>
<keyword evidence="1" id="KW-0805">Transcription regulation</keyword>